<gene>
    <name evidence="1" type="ORF">MARPO_0239s0002</name>
</gene>
<accession>A0A2R6VZJ0</accession>
<sequence length="106" mass="11653">MRSECFPHDKIRRPRVLCPADQGAGVHHHLRNTTAAALTGEPKAFTSLQSAIVFFFSASTSIREQGILPSEASHFRLFSVSASGSLGMLAYSETPRRKDEPARILQ</sequence>
<evidence type="ECO:0000313" key="1">
    <source>
        <dbReference type="EMBL" id="PTQ27025.1"/>
    </source>
</evidence>
<dbReference type="Proteomes" id="UP000244005">
    <property type="component" value="Unassembled WGS sequence"/>
</dbReference>
<organism evidence="1 2">
    <name type="scientific">Marchantia polymorpha</name>
    <name type="common">Common liverwort</name>
    <name type="synonym">Marchantia aquatica</name>
    <dbReference type="NCBI Taxonomy" id="3197"/>
    <lineage>
        <taxon>Eukaryota</taxon>
        <taxon>Viridiplantae</taxon>
        <taxon>Streptophyta</taxon>
        <taxon>Embryophyta</taxon>
        <taxon>Marchantiophyta</taxon>
        <taxon>Marchantiopsida</taxon>
        <taxon>Marchantiidae</taxon>
        <taxon>Marchantiales</taxon>
        <taxon>Marchantiaceae</taxon>
        <taxon>Marchantia</taxon>
    </lineage>
</organism>
<keyword evidence="2" id="KW-1185">Reference proteome</keyword>
<name>A0A2R6VZJ0_MARPO</name>
<reference evidence="2" key="1">
    <citation type="journal article" date="2017" name="Cell">
        <title>Insights into land plant evolution garnered from the Marchantia polymorpha genome.</title>
        <authorList>
            <person name="Bowman J.L."/>
            <person name="Kohchi T."/>
            <person name="Yamato K.T."/>
            <person name="Jenkins J."/>
            <person name="Shu S."/>
            <person name="Ishizaki K."/>
            <person name="Yamaoka S."/>
            <person name="Nishihama R."/>
            <person name="Nakamura Y."/>
            <person name="Berger F."/>
            <person name="Adam C."/>
            <person name="Aki S.S."/>
            <person name="Althoff F."/>
            <person name="Araki T."/>
            <person name="Arteaga-Vazquez M.A."/>
            <person name="Balasubrmanian S."/>
            <person name="Barry K."/>
            <person name="Bauer D."/>
            <person name="Boehm C.R."/>
            <person name="Briginshaw L."/>
            <person name="Caballero-Perez J."/>
            <person name="Catarino B."/>
            <person name="Chen F."/>
            <person name="Chiyoda S."/>
            <person name="Chovatia M."/>
            <person name="Davies K.M."/>
            <person name="Delmans M."/>
            <person name="Demura T."/>
            <person name="Dierschke T."/>
            <person name="Dolan L."/>
            <person name="Dorantes-Acosta A.E."/>
            <person name="Eklund D.M."/>
            <person name="Florent S.N."/>
            <person name="Flores-Sandoval E."/>
            <person name="Fujiyama A."/>
            <person name="Fukuzawa H."/>
            <person name="Galik B."/>
            <person name="Grimanelli D."/>
            <person name="Grimwood J."/>
            <person name="Grossniklaus U."/>
            <person name="Hamada T."/>
            <person name="Haseloff J."/>
            <person name="Hetherington A.J."/>
            <person name="Higo A."/>
            <person name="Hirakawa Y."/>
            <person name="Hundley H.N."/>
            <person name="Ikeda Y."/>
            <person name="Inoue K."/>
            <person name="Inoue S.I."/>
            <person name="Ishida S."/>
            <person name="Jia Q."/>
            <person name="Kakita M."/>
            <person name="Kanazawa T."/>
            <person name="Kawai Y."/>
            <person name="Kawashima T."/>
            <person name="Kennedy M."/>
            <person name="Kinose K."/>
            <person name="Kinoshita T."/>
            <person name="Kohara Y."/>
            <person name="Koide E."/>
            <person name="Komatsu K."/>
            <person name="Kopischke S."/>
            <person name="Kubo M."/>
            <person name="Kyozuka J."/>
            <person name="Lagercrantz U."/>
            <person name="Lin S.S."/>
            <person name="Lindquist E."/>
            <person name="Lipzen A.M."/>
            <person name="Lu C.W."/>
            <person name="De Luna E."/>
            <person name="Martienssen R.A."/>
            <person name="Minamino N."/>
            <person name="Mizutani M."/>
            <person name="Mizutani M."/>
            <person name="Mochizuki N."/>
            <person name="Monte I."/>
            <person name="Mosher R."/>
            <person name="Nagasaki H."/>
            <person name="Nakagami H."/>
            <person name="Naramoto S."/>
            <person name="Nishitani K."/>
            <person name="Ohtani M."/>
            <person name="Okamoto T."/>
            <person name="Okumura M."/>
            <person name="Phillips J."/>
            <person name="Pollak B."/>
            <person name="Reinders A."/>
            <person name="Rovekamp M."/>
            <person name="Sano R."/>
            <person name="Sawa S."/>
            <person name="Schmid M.W."/>
            <person name="Shirakawa M."/>
            <person name="Solano R."/>
            <person name="Spunde A."/>
            <person name="Suetsugu N."/>
            <person name="Sugano S."/>
            <person name="Sugiyama A."/>
            <person name="Sun R."/>
            <person name="Suzuki Y."/>
            <person name="Takenaka M."/>
            <person name="Takezawa D."/>
            <person name="Tomogane H."/>
            <person name="Tsuzuki M."/>
            <person name="Ueda T."/>
            <person name="Umeda M."/>
            <person name="Ward J.M."/>
            <person name="Watanabe Y."/>
            <person name="Yazaki K."/>
            <person name="Yokoyama R."/>
            <person name="Yoshitake Y."/>
            <person name="Yotsui I."/>
            <person name="Zachgo S."/>
            <person name="Schmutz J."/>
        </authorList>
    </citation>
    <scope>NUCLEOTIDE SEQUENCE [LARGE SCALE GENOMIC DNA]</scope>
    <source>
        <strain evidence="2">Tak-1</strain>
    </source>
</reference>
<dbReference type="AlphaFoldDB" id="A0A2R6VZJ0"/>
<protein>
    <submittedName>
        <fullName evidence="1">Uncharacterized protein</fullName>
    </submittedName>
</protein>
<evidence type="ECO:0000313" key="2">
    <source>
        <dbReference type="Proteomes" id="UP000244005"/>
    </source>
</evidence>
<proteinExistence type="predicted"/>
<dbReference type="Gramene" id="Mp6g07970.1">
    <property type="protein sequence ID" value="Mp6g07970.1.cds1"/>
    <property type="gene ID" value="Mp6g07970"/>
</dbReference>
<dbReference type="EMBL" id="KZ772957">
    <property type="protein sequence ID" value="PTQ27025.1"/>
    <property type="molecule type" value="Genomic_DNA"/>
</dbReference>